<dbReference type="EMBL" id="FZMP01000219">
    <property type="protein sequence ID" value="SNQ62375.1"/>
    <property type="molecule type" value="Genomic_DNA"/>
</dbReference>
<dbReference type="OrthoDB" id="8915at2157"/>
<accession>A0A284VSV7</accession>
<reference evidence="3" key="1">
    <citation type="submission" date="2017-06" db="EMBL/GenBank/DDBJ databases">
        <authorList>
            <person name="Cremers G."/>
        </authorList>
    </citation>
    <scope>NUCLEOTIDE SEQUENCE [LARGE SCALE GENOMIC DNA]</scope>
</reference>
<dbReference type="RefSeq" id="WP_179294032.1">
    <property type="nucleotide sequence ID" value="NZ_FZMP01000219.1"/>
</dbReference>
<dbReference type="Pfam" id="PF08241">
    <property type="entry name" value="Methyltransf_11"/>
    <property type="match status" value="1"/>
</dbReference>
<proteinExistence type="predicted"/>
<dbReference type="InterPro" id="IPR013216">
    <property type="entry name" value="Methyltransf_11"/>
</dbReference>
<dbReference type="Gene3D" id="3.40.50.150">
    <property type="entry name" value="Vaccinia Virus protein VP39"/>
    <property type="match status" value="1"/>
</dbReference>
<sequence>MTGHIKAWNNEAKSWKGGYYSLDLLPPHLKKGRLLDAGCGGGKYALPLRMRGFDIIAADVSLNALKMTGERSASLDLDIGLLASNVYQMPFSDESFDVIWCYGVLQHLLLNERKSAISEFRRLLKKDGLLFIEVMGNGDMRYGGREVEPNTFSRKNGIIYHYFNITELEELLNGFSCMISESRKEKRFNGKSYTRHMISAVAKKIGSVL</sequence>
<keyword evidence="3" id="KW-1185">Reference proteome</keyword>
<gene>
    <name evidence="2" type="ORF">MNV_700029</name>
</gene>
<dbReference type="PANTHER" id="PTHR43464:SF83">
    <property type="entry name" value="MALONYL-[ACYL-CARRIER PROTEIN] O-METHYLTRANSFERASE"/>
    <property type="match status" value="1"/>
</dbReference>
<feature type="domain" description="Methyltransferase type 11" evidence="1">
    <location>
        <begin position="35"/>
        <end position="132"/>
    </location>
</feature>
<dbReference type="Proteomes" id="UP000218615">
    <property type="component" value="Unassembled WGS sequence"/>
</dbReference>
<dbReference type="SUPFAM" id="SSF53335">
    <property type="entry name" value="S-adenosyl-L-methionine-dependent methyltransferases"/>
    <property type="match status" value="1"/>
</dbReference>
<dbReference type="InterPro" id="IPR029063">
    <property type="entry name" value="SAM-dependent_MTases_sf"/>
</dbReference>
<dbReference type="CDD" id="cd02440">
    <property type="entry name" value="AdoMet_MTases"/>
    <property type="match status" value="1"/>
</dbReference>
<organism evidence="2 3">
    <name type="scientific">Candidatus Methanoperedens nitratireducens</name>
    <dbReference type="NCBI Taxonomy" id="1392998"/>
    <lineage>
        <taxon>Archaea</taxon>
        <taxon>Methanobacteriati</taxon>
        <taxon>Methanobacteriota</taxon>
        <taxon>Stenosarchaea group</taxon>
        <taxon>Methanomicrobia</taxon>
        <taxon>Methanosarcinales</taxon>
        <taxon>ANME-2 cluster</taxon>
        <taxon>Candidatus Methanoperedentaceae</taxon>
        <taxon>Candidatus Methanoperedens</taxon>
    </lineage>
</organism>
<dbReference type="AlphaFoldDB" id="A0A284VSV7"/>
<evidence type="ECO:0000313" key="3">
    <source>
        <dbReference type="Proteomes" id="UP000218615"/>
    </source>
</evidence>
<dbReference type="PANTHER" id="PTHR43464">
    <property type="entry name" value="METHYLTRANSFERASE"/>
    <property type="match status" value="1"/>
</dbReference>
<name>A0A284VSV7_9EURY</name>
<protein>
    <recommendedName>
        <fullName evidence="1">Methyltransferase type 11 domain-containing protein</fullName>
    </recommendedName>
</protein>
<evidence type="ECO:0000313" key="2">
    <source>
        <dbReference type="EMBL" id="SNQ62375.1"/>
    </source>
</evidence>
<evidence type="ECO:0000259" key="1">
    <source>
        <dbReference type="Pfam" id="PF08241"/>
    </source>
</evidence>
<dbReference type="GO" id="GO:0008757">
    <property type="term" value="F:S-adenosylmethionine-dependent methyltransferase activity"/>
    <property type="evidence" value="ECO:0007669"/>
    <property type="project" value="InterPro"/>
</dbReference>